<dbReference type="Gene3D" id="1.25.40.10">
    <property type="entry name" value="Tetratricopeptide repeat domain"/>
    <property type="match status" value="1"/>
</dbReference>
<dbReference type="GO" id="GO:0003723">
    <property type="term" value="F:RNA binding"/>
    <property type="evidence" value="ECO:0007669"/>
    <property type="project" value="InterPro"/>
</dbReference>
<dbReference type="EMBL" id="CM007891">
    <property type="protein sequence ID" value="OTG33566.1"/>
    <property type="molecule type" value="Genomic_DNA"/>
</dbReference>
<dbReference type="InterPro" id="IPR046960">
    <property type="entry name" value="PPR_At4g14850-like_plant"/>
</dbReference>
<sequence>MTSISYFVLMLSSNIRPANLTFPFVLKSTAALQEGWLGMEIQTQILKLGLLCDRLVLLHLVDITLLWNVLINGYCKVGKWGKAVELFEVMPEKYGSTWSTLINGLMKAGEIDRAMELWRSVEERDVVCWTTMINGFSQNGQHEQALSMFFEMLEEGVNRSRFCHLGGTIQCLPHTQEHSNGRICIREASFKCLCRGRQVGRCRKGEDQNEK</sequence>
<proteinExistence type="predicted"/>
<feature type="repeat" description="PPR" evidence="2">
    <location>
        <begin position="125"/>
        <end position="159"/>
    </location>
</feature>
<gene>
    <name evidence="3" type="ORF">HannXRQ_Chr02g0036141</name>
</gene>
<feature type="repeat" description="PPR" evidence="2">
    <location>
        <begin position="63"/>
        <end position="93"/>
    </location>
</feature>
<dbReference type="InterPro" id="IPR011990">
    <property type="entry name" value="TPR-like_helical_dom_sf"/>
</dbReference>
<reference evidence="4" key="1">
    <citation type="journal article" date="2017" name="Nature">
        <title>The sunflower genome provides insights into oil metabolism, flowering and Asterid evolution.</title>
        <authorList>
            <person name="Badouin H."/>
            <person name="Gouzy J."/>
            <person name="Grassa C.J."/>
            <person name="Murat F."/>
            <person name="Staton S.E."/>
            <person name="Cottret L."/>
            <person name="Lelandais-Briere C."/>
            <person name="Owens G.L."/>
            <person name="Carrere S."/>
            <person name="Mayjonade B."/>
            <person name="Legrand L."/>
            <person name="Gill N."/>
            <person name="Kane N.C."/>
            <person name="Bowers J.E."/>
            <person name="Hubner S."/>
            <person name="Bellec A."/>
            <person name="Berard A."/>
            <person name="Berges H."/>
            <person name="Blanchet N."/>
            <person name="Boniface M.C."/>
            <person name="Brunel D."/>
            <person name="Catrice O."/>
            <person name="Chaidir N."/>
            <person name="Claudel C."/>
            <person name="Donnadieu C."/>
            <person name="Faraut T."/>
            <person name="Fievet G."/>
            <person name="Helmstetter N."/>
            <person name="King M."/>
            <person name="Knapp S.J."/>
            <person name="Lai Z."/>
            <person name="Le Paslier M.C."/>
            <person name="Lippi Y."/>
            <person name="Lorenzon L."/>
            <person name="Mandel J.R."/>
            <person name="Marage G."/>
            <person name="Marchand G."/>
            <person name="Marquand E."/>
            <person name="Bret-Mestries E."/>
            <person name="Morien E."/>
            <person name="Nambeesan S."/>
            <person name="Nguyen T."/>
            <person name="Pegot-Espagnet P."/>
            <person name="Pouilly N."/>
            <person name="Raftis F."/>
            <person name="Sallet E."/>
            <person name="Schiex T."/>
            <person name="Thomas J."/>
            <person name="Vandecasteele C."/>
            <person name="Vares D."/>
            <person name="Vear F."/>
            <person name="Vautrin S."/>
            <person name="Crespi M."/>
            <person name="Mangin B."/>
            <person name="Burke J.M."/>
            <person name="Salse J."/>
            <person name="Munos S."/>
            <person name="Vincourt P."/>
            <person name="Rieseberg L.H."/>
            <person name="Langlade N.B."/>
        </authorList>
    </citation>
    <scope>NUCLEOTIDE SEQUENCE [LARGE SCALE GENOMIC DNA]</scope>
    <source>
        <strain evidence="4">cv. SF193</strain>
    </source>
</reference>
<dbReference type="Pfam" id="PF01535">
    <property type="entry name" value="PPR"/>
    <property type="match status" value="3"/>
</dbReference>
<evidence type="ECO:0000313" key="3">
    <source>
        <dbReference type="EMBL" id="OTG33566.1"/>
    </source>
</evidence>
<organism evidence="3 4">
    <name type="scientific">Helianthus annuus</name>
    <name type="common">Common sunflower</name>
    <dbReference type="NCBI Taxonomy" id="4232"/>
    <lineage>
        <taxon>Eukaryota</taxon>
        <taxon>Viridiplantae</taxon>
        <taxon>Streptophyta</taxon>
        <taxon>Embryophyta</taxon>
        <taxon>Tracheophyta</taxon>
        <taxon>Spermatophyta</taxon>
        <taxon>Magnoliopsida</taxon>
        <taxon>eudicotyledons</taxon>
        <taxon>Gunneridae</taxon>
        <taxon>Pentapetalae</taxon>
        <taxon>asterids</taxon>
        <taxon>campanulids</taxon>
        <taxon>Asterales</taxon>
        <taxon>Asteraceae</taxon>
        <taxon>Asteroideae</taxon>
        <taxon>Heliantheae alliance</taxon>
        <taxon>Heliantheae</taxon>
        <taxon>Helianthus</taxon>
    </lineage>
</organism>
<evidence type="ECO:0000313" key="4">
    <source>
        <dbReference type="Proteomes" id="UP000215914"/>
    </source>
</evidence>
<dbReference type="InParanoid" id="A0A251VEI1"/>
<dbReference type="PANTHER" id="PTHR47926">
    <property type="entry name" value="PENTATRICOPEPTIDE REPEAT-CONTAINING PROTEIN"/>
    <property type="match status" value="1"/>
</dbReference>
<keyword evidence="1" id="KW-0677">Repeat</keyword>
<accession>A0A251VEI1</accession>
<keyword evidence="4" id="KW-1185">Reference proteome</keyword>
<dbReference type="PROSITE" id="PS51375">
    <property type="entry name" value="PPR"/>
    <property type="match status" value="3"/>
</dbReference>
<feature type="repeat" description="PPR" evidence="2">
    <location>
        <begin position="94"/>
        <end position="124"/>
    </location>
</feature>
<protein>
    <submittedName>
        <fullName evidence="3">Putative tetratricopeptide-like helical domain-containing protein</fullName>
    </submittedName>
</protein>
<dbReference type="NCBIfam" id="TIGR00756">
    <property type="entry name" value="PPR"/>
    <property type="match status" value="3"/>
</dbReference>
<dbReference type="GO" id="GO:0009451">
    <property type="term" value="P:RNA modification"/>
    <property type="evidence" value="ECO:0007669"/>
    <property type="project" value="InterPro"/>
</dbReference>
<dbReference type="AlphaFoldDB" id="A0A251VEI1"/>
<evidence type="ECO:0000256" key="1">
    <source>
        <dbReference type="ARBA" id="ARBA00022737"/>
    </source>
</evidence>
<name>A0A251VEI1_HELAN</name>
<dbReference type="InterPro" id="IPR002885">
    <property type="entry name" value="PPR_rpt"/>
</dbReference>
<dbReference type="PANTHER" id="PTHR47926:SF492">
    <property type="entry name" value="DYW DOMAIN-CONTAINING PROTEIN"/>
    <property type="match status" value="1"/>
</dbReference>
<evidence type="ECO:0000256" key="2">
    <source>
        <dbReference type="PROSITE-ProRule" id="PRU00708"/>
    </source>
</evidence>
<dbReference type="Proteomes" id="UP000215914">
    <property type="component" value="Chromosome 2"/>
</dbReference>